<dbReference type="Gene3D" id="3.40.50.2000">
    <property type="entry name" value="Glycogen Phosphorylase B"/>
    <property type="match status" value="2"/>
</dbReference>
<organism evidence="4">
    <name type="scientific">bioreactor metagenome</name>
    <dbReference type="NCBI Taxonomy" id="1076179"/>
    <lineage>
        <taxon>unclassified sequences</taxon>
        <taxon>metagenomes</taxon>
        <taxon>ecological metagenomes</taxon>
    </lineage>
</organism>
<dbReference type="SUPFAM" id="SSF53756">
    <property type="entry name" value="UDP-Glycosyltransferase/glycogen phosphorylase"/>
    <property type="match status" value="1"/>
</dbReference>
<evidence type="ECO:0000313" key="4">
    <source>
        <dbReference type="EMBL" id="MPM92697.1"/>
    </source>
</evidence>
<dbReference type="InterPro" id="IPR001296">
    <property type="entry name" value="Glyco_trans_1"/>
</dbReference>
<dbReference type="EC" id="2.4.1.250" evidence="4"/>
<dbReference type="GO" id="GO:0102710">
    <property type="term" value="F:D-inositol-3-phosphate glycosyltransferase activity"/>
    <property type="evidence" value="ECO:0007669"/>
    <property type="project" value="UniProtKB-EC"/>
</dbReference>
<evidence type="ECO:0000256" key="1">
    <source>
        <dbReference type="ARBA" id="ARBA00022676"/>
    </source>
</evidence>
<dbReference type="PANTHER" id="PTHR12526">
    <property type="entry name" value="GLYCOSYLTRANSFERASE"/>
    <property type="match status" value="1"/>
</dbReference>
<name>A0A645DTL6_9ZZZZ</name>
<keyword evidence="1 4" id="KW-0328">Glycosyltransferase</keyword>
<evidence type="ECO:0000256" key="2">
    <source>
        <dbReference type="ARBA" id="ARBA00022679"/>
    </source>
</evidence>
<proteinExistence type="predicted"/>
<dbReference type="PANTHER" id="PTHR12526:SF510">
    <property type="entry name" value="D-INOSITOL 3-PHOSPHATE GLYCOSYLTRANSFERASE"/>
    <property type="match status" value="1"/>
</dbReference>
<dbReference type="CDD" id="cd03801">
    <property type="entry name" value="GT4_PimA-like"/>
    <property type="match status" value="1"/>
</dbReference>
<gene>
    <name evidence="4" type="primary">mshA_109</name>
    <name evidence="4" type="ORF">SDC9_139832</name>
</gene>
<accession>A0A645DTL6</accession>
<keyword evidence="2 4" id="KW-0808">Transferase</keyword>
<evidence type="ECO:0000259" key="3">
    <source>
        <dbReference type="Pfam" id="PF00534"/>
    </source>
</evidence>
<feature type="domain" description="Glycosyl transferase family 1" evidence="3">
    <location>
        <begin position="57"/>
        <end position="211"/>
    </location>
</feature>
<dbReference type="EMBL" id="VSSQ01039603">
    <property type="protein sequence ID" value="MPM92697.1"/>
    <property type="molecule type" value="Genomic_DNA"/>
</dbReference>
<protein>
    <submittedName>
        <fullName evidence="4">D-inositol-3-phosphate glycosyltransferase</fullName>
        <ecNumber evidence="4">2.4.1.250</ecNumber>
    </submittedName>
</protein>
<dbReference type="AlphaFoldDB" id="A0A645DTL6"/>
<reference evidence="4" key="1">
    <citation type="submission" date="2019-08" db="EMBL/GenBank/DDBJ databases">
        <authorList>
            <person name="Kucharzyk K."/>
            <person name="Murdoch R.W."/>
            <person name="Higgins S."/>
            <person name="Loffler F."/>
        </authorList>
    </citation>
    <scope>NUCLEOTIDE SEQUENCE</scope>
</reference>
<sequence length="245" mass="25993">MVQLLRGLARWAPSRVIVNSAGTAATLPNAKSLAIAYPGFSPAQLGPSPVTRDSPCPPVVGIVGRISPTKGQLEFVRAAAMVLDRHPEVRFLVVGAPLFGEDAYDAEVRAEVETLGLADAVVFTGFLADPTVELDRMSVCVHASGQPEPFGQVIVEAMARGVPVVATRGGGVTEIVQPTPQSEPLGWLVPGHDVAALAEAIITVLERPDLARPRALAAWHSVQERFSITRTADTIQTVWRTAADR</sequence>
<comment type="caution">
    <text evidence="4">The sequence shown here is derived from an EMBL/GenBank/DDBJ whole genome shotgun (WGS) entry which is preliminary data.</text>
</comment>
<dbReference type="Pfam" id="PF00534">
    <property type="entry name" value="Glycos_transf_1"/>
    <property type="match status" value="1"/>
</dbReference>